<feature type="chain" id="PRO_5043396601" evidence="1">
    <location>
        <begin position="22"/>
        <end position="192"/>
    </location>
</feature>
<gene>
    <name evidence="2" type="ORF">WJX84_007056</name>
</gene>
<evidence type="ECO:0000313" key="3">
    <source>
        <dbReference type="Proteomes" id="UP001485043"/>
    </source>
</evidence>
<organism evidence="2 3">
    <name type="scientific">Apatococcus fuscideae</name>
    <dbReference type="NCBI Taxonomy" id="2026836"/>
    <lineage>
        <taxon>Eukaryota</taxon>
        <taxon>Viridiplantae</taxon>
        <taxon>Chlorophyta</taxon>
        <taxon>core chlorophytes</taxon>
        <taxon>Trebouxiophyceae</taxon>
        <taxon>Chlorellales</taxon>
        <taxon>Chlorellaceae</taxon>
        <taxon>Apatococcus</taxon>
    </lineage>
</organism>
<feature type="signal peptide" evidence="1">
    <location>
        <begin position="1"/>
        <end position="21"/>
    </location>
</feature>
<evidence type="ECO:0000256" key="1">
    <source>
        <dbReference type="SAM" id="SignalP"/>
    </source>
</evidence>
<proteinExistence type="predicted"/>
<evidence type="ECO:0000313" key="2">
    <source>
        <dbReference type="EMBL" id="KAK9853386.1"/>
    </source>
</evidence>
<dbReference type="EMBL" id="JALJOV010001144">
    <property type="protein sequence ID" value="KAK9853386.1"/>
    <property type="molecule type" value="Genomic_DNA"/>
</dbReference>
<keyword evidence="1" id="KW-0732">Signal</keyword>
<comment type="caution">
    <text evidence="2">The sequence shown here is derived from an EMBL/GenBank/DDBJ whole genome shotgun (WGS) entry which is preliminary data.</text>
</comment>
<keyword evidence="3" id="KW-1185">Reference proteome</keyword>
<protein>
    <submittedName>
        <fullName evidence="2">Uncharacterized protein</fullName>
    </submittedName>
</protein>
<name>A0AAW1SRZ0_9CHLO</name>
<dbReference type="Proteomes" id="UP001485043">
    <property type="component" value="Unassembled WGS sequence"/>
</dbReference>
<reference evidence="2 3" key="1">
    <citation type="journal article" date="2024" name="Nat. Commun.">
        <title>Phylogenomics reveals the evolutionary origins of lichenization in chlorophyte algae.</title>
        <authorList>
            <person name="Puginier C."/>
            <person name="Libourel C."/>
            <person name="Otte J."/>
            <person name="Skaloud P."/>
            <person name="Haon M."/>
            <person name="Grisel S."/>
            <person name="Petersen M."/>
            <person name="Berrin J.G."/>
            <person name="Delaux P.M."/>
            <person name="Dal Grande F."/>
            <person name="Keller J."/>
        </authorList>
    </citation>
    <scope>NUCLEOTIDE SEQUENCE [LARGE SCALE GENOMIC DNA]</scope>
    <source>
        <strain evidence="2 3">SAG 2523</strain>
    </source>
</reference>
<dbReference type="AlphaFoldDB" id="A0AAW1SRZ0"/>
<accession>A0AAW1SRZ0</accession>
<sequence>MATVLALVVTGCLLRMAGVSAATKAKCGAGLHYCKGINQCYSADAYKCLKGFLCPSNTCLCGANICYTSQYGCKDGGLFLLDKDNEKDNKNGICGGSSAGDPLVRGFDGCRWYLKGIAGQVYNLLAGVEDTVNTLLVPANLTDADHDGNGTFHGTLSFRHLDHIVGAEVSAEGNLTGAASFHHCPTLPSHGS</sequence>